<dbReference type="AlphaFoldDB" id="A0A2J0QZU2"/>
<reference evidence="1 6" key="2">
    <citation type="submission" date="2017-07" db="EMBL/GenBank/DDBJ databases">
        <title>Draft genome sequence of Enterobacter cloacae ST128, a clinical strain coproducing KPC-2 and NDM-1 carbapenemases.</title>
        <authorList>
            <person name="Li X."/>
        </authorList>
    </citation>
    <scope>NUCLEOTIDE SEQUENCE [LARGE SCALE GENOMIC DNA]</scope>
    <source>
        <strain evidence="1 6">HBY</strain>
    </source>
</reference>
<comment type="caution">
    <text evidence="2">The sequence shown here is derived from an EMBL/GenBank/DDBJ whole genome shotgun (WGS) entry which is preliminary data.</text>
</comment>
<evidence type="ECO:0000313" key="8">
    <source>
        <dbReference type="Proteomes" id="UP000322612"/>
    </source>
</evidence>
<dbReference type="EMBL" id="NMVR01000033">
    <property type="protein sequence ID" value="PJG38211.1"/>
    <property type="molecule type" value="Genomic_DNA"/>
</dbReference>
<name>A0A2J0QZU2_9ENTR</name>
<dbReference type="Proteomes" id="UP000244004">
    <property type="component" value="Unassembled WGS sequence"/>
</dbReference>
<sequence length="78" mass="9174">MPQTTFPTPVNVVFLHGERTGHSFIYFSRHYKTASGRTKTKHKSLILITLQVLYRMNQAKAMFQECNNEYIKPRGEQR</sequence>
<proteinExistence type="predicted"/>
<evidence type="ECO:0000313" key="7">
    <source>
        <dbReference type="Proteomes" id="UP000244004"/>
    </source>
</evidence>
<accession>A0A145RV47</accession>
<gene>
    <name evidence="2" type="ORF">C1O12_15770</name>
    <name evidence="1" type="ORF">CGZ54_17710</name>
    <name evidence="4" type="ORF">FZC81_02625</name>
    <name evidence="3" type="ORF">SAMEA2273187_02476</name>
</gene>
<dbReference type="Proteomes" id="UP000231328">
    <property type="component" value="Unassembled WGS sequence"/>
</dbReference>
<evidence type="ECO:0000313" key="5">
    <source>
        <dbReference type="Proteomes" id="UP000077295"/>
    </source>
</evidence>
<evidence type="ECO:0000313" key="2">
    <source>
        <dbReference type="EMBL" id="PTX89756.1"/>
    </source>
</evidence>
<dbReference type="Proteomes" id="UP000322612">
    <property type="component" value="Unassembled WGS sequence"/>
</dbReference>
<dbReference type="EMBL" id="PNXT01000001">
    <property type="protein sequence ID" value="PTX89756.1"/>
    <property type="molecule type" value="Genomic_DNA"/>
</dbReference>
<accession>A0A2J0QZU2</accession>
<organism evidence="2 7">
    <name type="scientific">Enterobacter hormaechei</name>
    <dbReference type="NCBI Taxonomy" id="158836"/>
    <lineage>
        <taxon>Bacteria</taxon>
        <taxon>Pseudomonadati</taxon>
        <taxon>Pseudomonadota</taxon>
        <taxon>Gammaproteobacteria</taxon>
        <taxon>Enterobacterales</taxon>
        <taxon>Enterobacteriaceae</taxon>
        <taxon>Enterobacter</taxon>
        <taxon>Enterobacter cloacae complex</taxon>
    </lineage>
</organism>
<reference evidence="3 5" key="1">
    <citation type="submission" date="2016-03" db="EMBL/GenBank/DDBJ databases">
        <authorList>
            <consortium name="Pathogen Informatics"/>
        </authorList>
    </citation>
    <scope>NUCLEOTIDE SEQUENCE [LARGE SCALE GENOMIC DNA]</scope>
    <source>
        <strain evidence="3">E552</strain>
        <strain evidence="5">e552</strain>
    </source>
</reference>
<reference evidence="2 7" key="3">
    <citation type="submission" date="2018-01" db="EMBL/GenBank/DDBJ databases">
        <title>Geographic spread and resistance mechanisms of dominant carbapenem-resistant Enterobacter cloacae complex clones ST171 and ST78.</title>
        <authorList>
            <person name="Gomez-Simmonds A."/>
            <person name="Annavajhala M.K."/>
            <person name="Wang Z."/>
            <person name="Macesic N."/>
            <person name="Hu Y."/>
            <person name="Giddins M.J."/>
            <person name="O'Malley A."/>
            <person name="Toussaint N.C."/>
            <person name="Whittier S."/>
            <person name="Torres V.J."/>
            <person name="Uhlemann A.-C."/>
        </authorList>
    </citation>
    <scope>NUCLEOTIDE SEQUENCE [LARGE SCALE GENOMIC DNA]</scope>
    <source>
        <strain evidence="2 7">78</strain>
    </source>
</reference>
<protein>
    <submittedName>
        <fullName evidence="2">Transposase</fullName>
    </submittedName>
</protein>
<dbReference type="EMBL" id="VTDZ01000006">
    <property type="protein sequence ID" value="TYS19434.1"/>
    <property type="molecule type" value="Genomic_DNA"/>
</dbReference>
<evidence type="ECO:0000313" key="1">
    <source>
        <dbReference type="EMBL" id="PJG38211.1"/>
    </source>
</evidence>
<evidence type="ECO:0000313" key="3">
    <source>
        <dbReference type="EMBL" id="SAE37697.1"/>
    </source>
</evidence>
<evidence type="ECO:0000313" key="6">
    <source>
        <dbReference type="Proteomes" id="UP000231328"/>
    </source>
</evidence>
<dbReference type="Proteomes" id="UP000077295">
    <property type="component" value="Unassembled WGS sequence"/>
</dbReference>
<dbReference type="EMBL" id="FKEV01000007">
    <property type="protein sequence ID" value="SAE37697.1"/>
    <property type="molecule type" value="Genomic_DNA"/>
</dbReference>
<evidence type="ECO:0000313" key="4">
    <source>
        <dbReference type="EMBL" id="TYS19434.1"/>
    </source>
</evidence>
<reference evidence="4 8" key="4">
    <citation type="submission" date="2019-08" db="EMBL/GenBank/DDBJ databases">
        <title>Whole genome sequence analysis of bacterial isolates in patients.</title>
        <authorList>
            <person name="Jeong K.C."/>
        </authorList>
    </citation>
    <scope>NUCLEOTIDE SEQUENCE [LARGE SCALE GENOMIC DNA]</scope>
    <source>
        <strain evidence="4 8">KCJ3K342</strain>
    </source>
</reference>